<comment type="caution">
    <text evidence="1">The sequence shown here is derived from an EMBL/GenBank/DDBJ whole genome shotgun (WGS) entry which is preliminary data.</text>
</comment>
<protein>
    <recommendedName>
        <fullName evidence="3">ABM domain-containing protein</fullName>
    </recommendedName>
</protein>
<proteinExistence type="predicted"/>
<dbReference type="STRING" id="1802270.A3C07_03895"/>
<dbReference type="AlphaFoldDB" id="A0A1G2KH30"/>
<dbReference type="Proteomes" id="UP000179023">
    <property type="component" value="Unassembled WGS sequence"/>
</dbReference>
<accession>A0A1G2KH30</accession>
<gene>
    <name evidence="1" type="ORF">A3C07_03895</name>
</gene>
<evidence type="ECO:0000313" key="1">
    <source>
        <dbReference type="EMBL" id="OGZ98573.1"/>
    </source>
</evidence>
<organism evidence="1 2">
    <name type="scientific">Candidatus Sungbacteria bacterium RIFCSPHIGHO2_02_FULL_47_11</name>
    <dbReference type="NCBI Taxonomy" id="1802270"/>
    <lineage>
        <taxon>Bacteria</taxon>
        <taxon>Candidatus Sungiibacteriota</taxon>
    </lineage>
</organism>
<dbReference type="EMBL" id="MHQI01000062">
    <property type="protein sequence ID" value="OGZ98573.1"/>
    <property type="molecule type" value="Genomic_DNA"/>
</dbReference>
<name>A0A1G2KH30_9BACT</name>
<evidence type="ECO:0000313" key="2">
    <source>
        <dbReference type="Proteomes" id="UP000179023"/>
    </source>
</evidence>
<evidence type="ECO:0008006" key="3">
    <source>
        <dbReference type="Google" id="ProtNLM"/>
    </source>
</evidence>
<reference evidence="1 2" key="1">
    <citation type="journal article" date="2016" name="Nat. Commun.">
        <title>Thousands of microbial genomes shed light on interconnected biogeochemical processes in an aquifer system.</title>
        <authorList>
            <person name="Anantharaman K."/>
            <person name="Brown C.T."/>
            <person name="Hug L.A."/>
            <person name="Sharon I."/>
            <person name="Castelle C.J."/>
            <person name="Probst A.J."/>
            <person name="Thomas B.C."/>
            <person name="Singh A."/>
            <person name="Wilkins M.J."/>
            <person name="Karaoz U."/>
            <person name="Brodie E.L."/>
            <person name="Williams K.H."/>
            <person name="Hubbard S.S."/>
            <person name="Banfield J.F."/>
        </authorList>
    </citation>
    <scope>NUCLEOTIDE SEQUENCE [LARGE SCALE GENOMIC DNA]</scope>
</reference>
<sequence length="119" mass="13633">MPFVVIEGVASRADNKELEQACKEVWESMDKPENDPKSDVGGVMVRSGMPTVEVLVTFIYNNRGDEFHRKLTSALVEKLAPFRLRLWCRVIKTEPDMWFDNPSWAIGPCARTHKPHMES</sequence>